<name>A0A7X2XTK5_9LACO</name>
<feature type="compositionally biased region" description="Low complexity" evidence="1">
    <location>
        <begin position="32"/>
        <end position="43"/>
    </location>
</feature>
<evidence type="ECO:0000256" key="2">
    <source>
        <dbReference type="SAM" id="SignalP"/>
    </source>
</evidence>
<dbReference type="EMBL" id="WNJO01000001">
    <property type="protein sequence ID" value="MTV81333.1"/>
    <property type="molecule type" value="Genomic_DNA"/>
</dbReference>
<reference evidence="3 4" key="1">
    <citation type="submission" date="2019-11" db="EMBL/GenBank/DDBJ databases">
        <title>Lactobacillus sp. nov. CRM56-3, isolated from fermented tea leaves.</title>
        <authorList>
            <person name="Phuengjayaem S."/>
            <person name="Tanasupawat S."/>
        </authorList>
    </citation>
    <scope>NUCLEOTIDE SEQUENCE [LARGE SCALE GENOMIC DNA]</scope>
    <source>
        <strain evidence="3 4">CRM56-3</strain>
    </source>
</reference>
<feature type="compositionally biased region" description="Polar residues" evidence="1">
    <location>
        <begin position="44"/>
        <end position="55"/>
    </location>
</feature>
<evidence type="ECO:0000313" key="4">
    <source>
        <dbReference type="Proteomes" id="UP000466388"/>
    </source>
</evidence>
<gene>
    <name evidence="3" type="ORF">GM612_01525</name>
</gene>
<keyword evidence="4" id="KW-1185">Reference proteome</keyword>
<dbReference type="Proteomes" id="UP000466388">
    <property type="component" value="Unassembled WGS sequence"/>
</dbReference>
<comment type="caution">
    <text evidence="3">The sequence shown here is derived from an EMBL/GenBank/DDBJ whole genome shotgun (WGS) entry which is preliminary data.</text>
</comment>
<accession>A0A7X2XTK5</accession>
<dbReference type="AlphaFoldDB" id="A0A7X2XTK5"/>
<feature type="chain" id="PRO_5031440666" description="DUF4352 domain-containing protein" evidence="2">
    <location>
        <begin position="26"/>
        <end position="243"/>
    </location>
</feature>
<dbReference type="PROSITE" id="PS51257">
    <property type="entry name" value="PROKAR_LIPOPROTEIN"/>
    <property type="match status" value="1"/>
</dbReference>
<feature type="region of interest" description="Disordered" evidence="1">
    <location>
        <begin position="32"/>
        <end position="72"/>
    </location>
</feature>
<protein>
    <recommendedName>
        <fullName evidence="5">DUF4352 domain-containing protein</fullName>
    </recommendedName>
</protein>
<feature type="signal peptide" evidence="2">
    <location>
        <begin position="1"/>
        <end position="25"/>
    </location>
</feature>
<dbReference type="RefSeq" id="WP_155430602.1">
    <property type="nucleotide sequence ID" value="NZ_WNJO01000001.1"/>
</dbReference>
<evidence type="ECO:0000313" key="3">
    <source>
        <dbReference type="EMBL" id="MTV81333.1"/>
    </source>
</evidence>
<organism evidence="3 4">
    <name type="scientific">Secundilactobacillus folii</name>
    <dbReference type="NCBI Taxonomy" id="2678357"/>
    <lineage>
        <taxon>Bacteria</taxon>
        <taxon>Bacillati</taxon>
        <taxon>Bacillota</taxon>
        <taxon>Bacilli</taxon>
        <taxon>Lactobacillales</taxon>
        <taxon>Lactobacillaceae</taxon>
        <taxon>Secundilactobacillus</taxon>
    </lineage>
</organism>
<evidence type="ECO:0008006" key="5">
    <source>
        <dbReference type="Google" id="ProtNLM"/>
    </source>
</evidence>
<evidence type="ECO:0000256" key="1">
    <source>
        <dbReference type="SAM" id="MobiDB-lite"/>
    </source>
</evidence>
<proteinExistence type="predicted"/>
<sequence length="243" mass="25968">MTNKHLTLTLILIAGLALSGCGSHAATAHRSATSSAASSTSESQKTPAKSASDQATMKPYQVPKSEKQNRDYRRSGLLTLPGQFAYDKVGTKLTLSQNVTQKHQTASNGIVYRVTDVKRYRNNAKTQRALSMAEQAFNVAKIPNPYQTIQIKFRVKNQSSRAIKIDGITHATINASRNIESDGLSDPSAGATIKAGQTRAFSAMILAGPTSFKVSQLQIKFSGGFNDAGQTVIAAPKAIGIQL</sequence>
<keyword evidence="2" id="KW-0732">Signal</keyword>